<dbReference type="AlphaFoldDB" id="A0AAD4ML73"/>
<reference evidence="1" key="1">
    <citation type="submission" date="2022-01" db="EMBL/GenBank/DDBJ databases">
        <title>Genome Sequence Resource for Two Populations of Ditylenchus destructor, the Migratory Endoparasitic Phytonematode.</title>
        <authorList>
            <person name="Zhang H."/>
            <person name="Lin R."/>
            <person name="Xie B."/>
        </authorList>
    </citation>
    <scope>NUCLEOTIDE SEQUENCE</scope>
    <source>
        <strain evidence="1">BazhouSP</strain>
    </source>
</reference>
<accession>A0AAD4ML73</accession>
<evidence type="ECO:0000313" key="2">
    <source>
        <dbReference type="Proteomes" id="UP001201812"/>
    </source>
</evidence>
<sequence length="245" mass="28282">MCFTSTPIPLLQFDFLEYSGTKWKCRPGCAIDDGTLSSEIIWALQNDFFELLTNEKYIRFEETSINADHNLMEDLQLISHVWKDQRLFITMKNFAPSAEFARLINTVHTLELGLPGCIKILPELLESNITCISVTDLTTSPGHNFSLELILDHLFKPVGSSPNNEARYFEIYTRPQKAVWYDEIVHGFKQRFLESPNPPAFRFVKNHLGMIKWRNAKNFTLYNEAGTKRMEVSINGDYSFSIDVQ</sequence>
<proteinExistence type="predicted"/>
<protein>
    <submittedName>
        <fullName evidence="1">Uncharacterized protein</fullName>
    </submittedName>
</protein>
<dbReference type="Proteomes" id="UP001201812">
    <property type="component" value="Unassembled WGS sequence"/>
</dbReference>
<evidence type="ECO:0000313" key="1">
    <source>
        <dbReference type="EMBL" id="KAI1697934.1"/>
    </source>
</evidence>
<comment type="caution">
    <text evidence="1">The sequence shown here is derived from an EMBL/GenBank/DDBJ whole genome shotgun (WGS) entry which is preliminary data.</text>
</comment>
<name>A0AAD4ML73_9BILA</name>
<organism evidence="1 2">
    <name type="scientific">Ditylenchus destructor</name>
    <dbReference type="NCBI Taxonomy" id="166010"/>
    <lineage>
        <taxon>Eukaryota</taxon>
        <taxon>Metazoa</taxon>
        <taxon>Ecdysozoa</taxon>
        <taxon>Nematoda</taxon>
        <taxon>Chromadorea</taxon>
        <taxon>Rhabditida</taxon>
        <taxon>Tylenchina</taxon>
        <taxon>Tylenchomorpha</taxon>
        <taxon>Sphaerularioidea</taxon>
        <taxon>Anguinidae</taxon>
        <taxon>Anguininae</taxon>
        <taxon>Ditylenchus</taxon>
    </lineage>
</organism>
<dbReference type="EMBL" id="JAKKPZ010000243">
    <property type="protein sequence ID" value="KAI1697934.1"/>
    <property type="molecule type" value="Genomic_DNA"/>
</dbReference>
<keyword evidence="2" id="KW-1185">Reference proteome</keyword>
<gene>
    <name evidence="1" type="ORF">DdX_18209</name>
</gene>